<dbReference type="InParanoid" id="B9REZ3"/>
<proteinExistence type="predicted"/>
<reference evidence="2" key="1">
    <citation type="journal article" date="2010" name="Nat. Biotechnol.">
        <title>Draft genome sequence of the oilseed species Ricinus communis.</title>
        <authorList>
            <person name="Chan A.P."/>
            <person name="Crabtree J."/>
            <person name="Zhao Q."/>
            <person name="Lorenzi H."/>
            <person name="Orvis J."/>
            <person name="Puiu D."/>
            <person name="Melake-Berhan A."/>
            <person name="Jones K.M."/>
            <person name="Redman J."/>
            <person name="Chen G."/>
            <person name="Cahoon E.B."/>
            <person name="Gedil M."/>
            <person name="Stanke M."/>
            <person name="Haas B.J."/>
            <person name="Wortman J.R."/>
            <person name="Fraser-Liggett C.M."/>
            <person name="Ravel J."/>
            <person name="Rabinowicz P.D."/>
        </authorList>
    </citation>
    <scope>NUCLEOTIDE SEQUENCE [LARGE SCALE GENOMIC DNA]</scope>
    <source>
        <strain evidence="2">cv. Hale</strain>
    </source>
</reference>
<evidence type="ECO:0000313" key="1">
    <source>
        <dbReference type="EMBL" id="EEF49764.1"/>
    </source>
</evidence>
<gene>
    <name evidence="1" type="ORF">RCOM_1429790</name>
</gene>
<dbReference type="Proteomes" id="UP000008311">
    <property type="component" value="Unassembled WGS sequence"/>
</dbReference>
<dbReference type="AlphaFoldDB" id="B9REZ3"/>
<keyword evidence="2" id="KW-1185">Reference proteome</keyword>
<dbReference type="EMBL" id="EQ973777">
    <property type="protein sequence ID" value="EEF49764.1"/>
    <property type="molecule type" value="Genomic_DNA"/>
</dbReference>
<accession>B9REZ3</accession>
<evidence type="ECO:0000313" key="2">
    <source>
        <dbReference type="Proteomes" id="UP000008311"/>
    </source>
</evidence>
<name>B9REZ3_RICCO</name>
<protein>
    <submittedName>
        <fullName evidence="1">Uncharacterized protein</fullName>
    </submittedName>
</protein>
<sequence length="75" mass="8394">MAVVVSWIQIHCMGLLVNMPRSPRRYPAESSIKFGAPRDTAAKAVSEAELNITLALLNKKRKVSSFLQTLNNWHS</sequence>
<organism evidence="1 2">
    <name type="scientific">Ricinus communis</name>
    <name type="common">Castor bean</name>
    <dbReference type="NCBI Taxonomy" id="3988"/>
    <lineage>
        <taxon>Eukaryota</taxon>
        <taxon>Viridiplantae</taxon>
        <taxon>Streptophyta</taxon>
        <taxon>Embryophyta</taxon>
        <taxon>Tracheophyta</taxon>
        <taxon>Spermatophyta</taxon>
        <taxon>Magnoliopsida</taxon>
        <taxon>eudicotyledons</taxon>
        <taxon>Gunneridae</taxon>
        <taxon>Pentapetalae</taxon>
        <taxon>rosids</taxon>
        <taxon>fabids</taxon>
        <taxon>Malpighiales</taxon>
        <taxon>Euphorbiaceae</taxon>
        <taxon>Acalyphoideae</taxon>
        <taxon>Acalypheae</taxon>
        <taxon>Ricinus</taxon>
    </lineage>
</organism>